<evidence type="ECO:0000313" key="11">
    <source>
        <dbReference type="Proteomes" id="UP000639772"/>
    </source>
</evidence>
<dbReference type="GO" id="GO:0046872">
    <property type="term" value="F:metal ion binding"/>
    <property type="evidence" value="ECO:0007669"/>
    <property type="project" value="UniProtKB-KW"/>
</dbReference>
<evidence type="ECO:0000256" key="6">
    <source>
        <dbReference type="ARBA" id="ARBA00022833"/>
    </source>
</evidence>
<keyword evidence="3" id="KW-0645">Protease</keyword>
<keyword evidence="5" id="KW-0378">Hydrolase</keyword>
<dbReference type="AlphaFoldDB" id="A0A835QLQ4"/>
<reference evidence="10 11" key="1">
    <citation type="journal article" date="2020" name="Nat. Food">
        <title>A phased Vanilla planifolia genome enables genetic improvement of flavour and production.</title>
        <authorList>
            <person name="Hasing T."/>
            <person name="Tang H."/>
            <person name="Brym M."/>
            <person name="Khazi F."/>
            <person name="Huang T."/>
            <person name="Chambers A.H."/>
        </authorList>
    </citation>
    <scope>NUCLEOTIDE SEQUENCE [LARGE SCALE GENOMIC DNA]</scope>
    <source>
        <tissue evidence="10">Leaf</tissue>
    </source>
</reference>
<dbReference type="GO" id="GO:0005739">
    <property type="term" value="C:mitochondrion"/>
    <property type="evidence" value="ECO:0007669"/>
    <property type="project" value="TreeGrafter"/>
</dbReference>
<proteinExistence type="inferred from homology"/>
<evidence type="ECO:0000256" key="4">
    <source>
        <dbReference type="ARBA" id="ARBA00022723"/>
    </source>
</evidence>
<comment type="similarity">
    <text evidence="2">Belongs to the peptidase M16 family.</text>
</comment>
<dbReference type="SUPFAM" id="SSF63411">
    <property type="entry name" value="LuxS/MPP-like metallohydrolase"/>
    <property type="match status" value="3"/>
</dbReference>
<dbReference type="Proteomes" id="UP000639772">
    <property type="component" value="Chromosome 7"/>
</dbReference>
<dbReference type="FunFam" id="3.30.830.10:FF:000028">
    <property type="entry name" value="Insulin-degrading enzyme-like 1 peroxisomal"/>
    <property type="match status" value="1"/>
</dbReference>
<protein>
    <recommendedName>
        <fullName evidence="12">Insulin-degrading enzyme-like 1, peroxisomal</fullName>
    </recommendedName>
</protein>
<dbReference type="GO" id="GO:0043171">
    <property type="term" value="P:peptide catabolic process"/>
    <property type="evidence" value="ECO:0007669"/>
    <property type="project" value="TreeGrafter"/>
</dbReference>
<dbReference type="GO" id="GO:0005829">
    <property type="term" value="C:cytosol"/>
    <property type="evidence" value="ECO:0007669"/>
    <property type="project" value="TreeGrafter"/>
</dbReference>
<dbReference type="OrthoDB" id="952271at2759"/>
<dbReference type="Pfam" id="PF16187">
    <property type="entry name" value="Peptidase_M16_M"/>
    <property type="match status" value="1"/>
</dbReference>
<evidence type="ECO:0000259" key="9">
    <source>
        <dbReference type="Pfam" id="PF22456"/>
    </source>
</evidence>
<comment type="caution">
    <text evidence="10">The sequence shown here is derived from an EMBL/GenBank/DDBJ whole genome shotgun (WGS) entry which is preliminary data.</text>
</comment>
<evidence type="ECO:0000256" key="3">
    <source>
        <dbReference type="ARBA" id="ARBA00022670"/>
    </source>
</evidence>
<dbReference type="GO" id="GO:0051603">
    <property type="term" value="P:proteolysis involved in protein catabolic process"/>
    <property type="evidence" value="ECO:0007669"/>
    <property type="project" value="TreeGrafter"/>
</dbReference>
<evidence type="ECO:0000256" key="7">
    <source>
        <dbReference type="ARBA" id="ARBA00023049"/>
    </source>
</evidence>
<evidence type="ECO:0000256" key="5">
    <source>
        <dbReference type="ARBA" id="ARBA00022801"/>
    </source>
</evidence>
<sequence>MVDTLDQEQDNIDWRLKIAAWEHTAASAPLTHTPGGGAAFGAVGFRKGNLTPPLYSKLHTKVMVRRHSHGVEDAMIYGERALLRDNAYSCTDSCLRSSARDYRWRAWARLCLCLCWHGLSTSLSQDATEKQTHLHWFYTATGGNTGWAMSLSCGEMDSTYDYSFFSVIIELTDAGHEHHEDIIGLLFRYIQLLQESGVLKWIFDELVAICEMGFHYKDKVPPINYVMDIAANMQLFPSKDWIVQSTLPTKFVPSTIQKMLNELSPHNVRIFWESKTFEGITDLVEPWYGTKYSVQKITPSTIQVWTEKAPKEELHLPIPNMFIATDLTIKQVSDKVRYPSLLRKSPFSKLWYKPDTMFFTPKAYVKIEFNCPLSSQSPEAAVLTDIFTRLLIDYLNEYAYYAQVAGLNYNIIDTASGFQVILFGYNHKMRILLETVIDKIKHFDVRADRFSVIKEQVKKEHDNFKFRELYKQAMYHCSLLLDEKSWPWNEKVEVLPHLEVEHLASFVEHMLSRTFLECFFAGNIEPLEAEAMLQHVEDVLFLDSQPICKPLFPSQHFTNRIVKLEKGIKYYFPISCLNPSDENSALLHYIQVHRDDIKLNAKLLLFALIAKQPTFHQLRSVEQLGYITVLVQRNDSGVLGLQFIIQSTAKDPSQLDARVEAFLKMFESKLYEMTESEFKSNVNALIEMKQEKHKNLWEESSFYWREMVDGTLKFDRRESEATALKDLTKEELIDFFNDYIKVDSKKRRTLSVQVYGAKHLAEYESVISEQNQSQSFRVEDVCTFRRSRPLYASFRGGHGLVKL</sequence>
<keyword evidence="4" id="KW-0479">Metal-binding</keyword>
<dbReference type="Pfam" id="PF22456">
    <property type="entry name" value="PqqF-like_C_4"/>
    <property type="match status" value="1"/>
</dbReference>
<evidence type="ECO:0008006" key="12">
    <source>
        <dbReference type="Google" id="ProtNLM"/>
    </source>
</evidence>
<feature type="domain" description="Peptidase M16 middle/third" evidence="8">
    <location>
        <begin position="214"/>
        <end position="493"/>
    </location>
</feature>
<evidence type="ECO:0000256" key="2">
    <source>
        <dbReference type="ARBA" id="ARBA00007261"/>
    </source>
</evidence>
<accession>A0A835QLQ4</accession>
<dbReference type="FunFam" id="3.30.830.10:FF:000003">
    <property type="entry name" value="Insulin-degrading enzyme"/>
    <property type="match status" value="1"/>
</dbReference>
<dbReference type="InterPro" id="IPR050626">
    <property type="entry name" value="Peptidase_M16"/>
</dbReference>
<comment type="cofactor">
    <cofactor evidence="1">
        <name>Zn(2+)</name>
        <dbReference type="ChEBI" id="CHEBI:29105"/>
    </cofactor>
</comment>
<dbReference type="PANTHER" id="PTHR43690">
    <property type="entry name" value="NARDILYSIN"/>
    <property type="match status" value="1"/>
</dbReference>
<evidence type="ECO:0000313" key="10">
    <source>
        <dbReference type="EMBL" id="KAG0475671.1"/>
    </source>
</evidence>
<dbReference type="Gene3D" id="3.30.830.10">
    <property type="entry name" value="Metalloenzyme, LuxS/M16 peptidase-like"/>
    <property type="match status" value="3"/>
</dbReference>
<gene>
    <name evidence="10" type="ORF">HPP92_015357</name>
</gene>
<evidence type="ECO:0000256" key="1">
    <source>
        <dbReference type="ARBA" id="ARBA00001947"/>
    </source>
</evidence>
<dbReference type="EMBL" id="JADCNM010000007">
    <property type="protein sequence ID" value="KAG0475671.1"/>
    <property type="molecule type" value="Genomic_DNA"/>
</dbReference>
<dbReference type="PANTHER" id="PTHR43690:SF18">
    <property type="entry name" value="INSULIN-DEGRADING ENZYME-RELATED"/>
    <property type="match status" value="1"/>
</dbReference>
<organism evidence="10 11">
    <name type="scientific">Vanilla planifolia</name>
    <name type="common">Vanilla</name>
    <dbReference type="NCBI Taxonomy" id="51239"/>
    <lineage>
        <taxon>Eukaryota</taxon>
        <taxon>Viridiplantae</taxon>
        <taxon>Streptophyta</taxon>
        <taxon>Embryophyta</taxon>
        <taxon>Tracheophyta</taxon>
        <taxon>Spermatophyta</taxon>
        <taxon>Magnoliopsida</taxon>
        <taxon>Liliopsida</taxon>
        <taxon>Asparagales</taxon>
        <taxon>Orchidaceae</taxon>
        <taxon>Vanilloideae</taxon>
        <taxon>Vanilleae</taxon>
        <taxon>Vanilla</taxon>
    </lineage>
</organism>
<feature type="domain" description="Coenzyme PQQ synthesis protein F-like C-terminal lobe" evidence="9">
    <location>
        <begin position="605"/>
        <end position="704"/>
    </location>
</feature>
<dbReference type="InterPro" id="IPR054734">
    <property type="entry name" value="PqqF-like_C_4"/>
</dbReference>
<dbReference type="InterPro" id="IPR011249">
    <property type="entry name" value="Metalloenz_LuxS/M16"/>
</dbReference>
<evidence type="ECO:0000259" key="8">
    <source>
        <dbReference type="Pfam" id="PF16187"/>
    </source>
</evidence>
<dbReference type="GO" id="GO:0004222">
    <property type="term" value="F:metalloendopeptidase activity"/>
    <property type="evidence" value="ECO:0007669"/>
    <property type="project" value="TreeGrafter"/>
</dbReference>
<dbReference type="FunFam" id="3.30.830.10:FF:000005">
    <property type="entry name" value="nardilysin isoform X1"/>
    <property type="match status" value="1"/>
</dbReference>
<keyword evidence="6" id="KW-0862">Zinc</keyword>
<name>A0A835QLQ4_VANPL</name>
<dbReference type="InterPro" id="IPR032632">
    <property type="entry name" value="Peptidase_M16_M"/>
</dbReference>
<keyword evidence="7" id="KW-0482">Metalloprotease</keyword>